<accession>A0A7J6BIT9</accession>
<protein>
    <submittedName>
        <fullName evidence="2">Uncharacterized protein</fullName>
    </submittedName>
</protein>
<feature type="compositionally biased region" description="Basic and acidic residues" evidence="1">
    <location>
        <begin position="38"/>
        <end position="51"/>
    </location>
</feature>
<gene>
    <name evidence="2" type="ORF">G5714_024702</name>
</gene>
<reference evidence="2 3" key="1">
    <citation type="submission" date="2020-04" db="EMBL/GenBank/DDBJ databases">
        <title>Chromosome-level genome assembly of a cyprinid fish Onychostoma macrolepis by integration of Nanopore Sequencing, Bionano and Hi-C technology.</title>
        <authorList>
            <person name="Wang D."/>
        </authorList>
    </citation>
    <scope>NUCLEOTIDE SEQUENCE [LARGE SCALE GENOMIC DNA]</scope>
    <source>
        <strain evidence="2">SWU-2019</strain>
        <tissue evidence="2">Muscle</tissue>
    </source>
</reference>
<proteinExistence type="predicted"/>
<evidence type="ECO:0000313" key="2">
    <source>
        <dbReference type="EMBL" id="KAF4094581.1"/>
    </source>
</evidence>
<comment type="caution">
    <text evidence="2">The sequence shown here is derived from an EMBL/GenBank/DDBJ whole genome shotgun (WGS) entry which is preliminary data.</text>
</comment>
<dbReference type="AlphaFoldDB" id="A0A7J6BIT9"/>
<sequence length="70" mass="8093">MTQRGGRQKRPRPSRPRQSQRPETPGTVAPPRRRAKRPRSDDAMTQREEGRNATPIQAAVSHRDLKRRGR</sequence>
<organism evidence="2 3">
    <name type="scientific">Onychostoma macrolepis</name>
    <dbReference type="NCBI Taxonomy" id="369639"/>
    <lineage>
        <taxon>Eukaryota</taxon>
        <taxon>Metazoa</taxon>
        <taxon>Chordata</taxon>
        <taxon>Craniata</taxon>
        <taxon>Vertebrata</taxon>
        <taxon>Euteleostomi</taxon>
        <taxon>Actinopterygii</taxon>
        <taxon>Neopterygii</taxon>
        <taxon>Teleostei</taxon>
        <taxon>Ostariophysi</taxon>
        <taxon>Cypriniformes</taxon>
        <taxon>Cyprinidae</taxon>
        <taxon>Acrossocheilinae</taxon>
        <taxon>Onychostoma</taxon>
    </lineage>
</organism>
<keyword evidence="3" id="KW-1185">Reference proteome</keyword>
<name>A0A7J6BIT9_9TELE</name>
<evidence type="ECO:0000256" key="1">
    <source>
        <dbReference type="SAM" id="MobiDB-lite"/>
    </source>
</evidence>
<dbReference type="Proteomes" id="UP000579812">
    <property type="component" value="Unassembled WGS sequence"/>
</dbReference>
<evidence type="ECO:0000313" key="3">
    <source>
        <dbReference type="Proteomes" id="UP000579812"/>
    </source>
</evidence>
<dbReference type="EMBL" id="JAAMOB010000087">
    <property type="protein sequence ID" value="KAF4094581.1"/>
    <property type="molecule type" value="Genomic_DNA"/>
</dbReference>
<feature type="compositionally biased region" description="Basic residues" evidence="1">
    <location>
        <begin position="1"/>
        <end position="15"/>
    </location>
</feature>
<feature type="region of interest" description="Disordered" evidence="1">
    <location>
        <begin position="1"/>
        <end position="70"/>
    </location>
</feature>